<dbReference type="Gene3D" id="2.130.10.10">
    <property type="entry name" value="YVTN repeat-like/Quinoprotein amine dehydrogenase"/>
    <property type="match status" value="1"/>
</dbReference>
<dbReference type="RefSeq" id="WP_114516402.1">
    <property type="nucleotide sequence ID" value="NZ_AP025575.1"/>
</dbReference>
<dbReference type="GeneID" id="69511656"/>
<gene>
    <name evidence="1" type="ORF">C1872_07365</name>
</gene>
<comment type="caution">
    <text evidence="1">The sequence shown here is derived from an EMBL/GenBank/DDBJ whole genome shotgun (WGS) entry which is preliminary data.</text>
</comment>
<dbReference type="PROSITE" id="PS51257">
    <property type="entry name" value="PROKAR_LIPOPROTEIN"/>
    <property type="match status" value="1"/>
</dbReference>
<proteinExistence type="predicted"/>
<evidence type="ECO:0000313" key="2">
    <source>
        <dbReference type="Proteomes" id="UP000253752"/>
    </source>
</evidence>
<dbReference type="SUPFAM" id="SSF63825">
    <property type="entry name" value="YWTD domain"/>
    <property type="match status" value="1"/>
</dbReference>
<protein>
    <recommendedName>
        <fullName evidence="3">Lipoprotein</fullName>
    </recommendedName>
</protein>
<organism evidence="1 2">
    <name type="scientific">Eggerthella lenta</name>
    <name type="common">Eubacterium lentum</name>
    <dbReference type="NCBI Taxonomy" id="84112"/>
    <lineage>
        <taxon>Bacteria</taxon>
        <taxon>Bacillati</taxon>
        <taxon>Actinomycetota</taxon>
        <taxon>Coriobacteriia</taxon>
        <taxon>Eggerthellales</taxon>
        <taxon>Eggerthellaceae</taxon>
        <taxon>Eggerthella</taxon>
    </lineage>
</organism>
<dbReference type="InterPro" id="IPR015943">
    <property type="entry name" value="WD40/YVTN_repeat-like_dom_sf"/>
</dbReference>
<name>A0A369MRN6_EGGLN</name>
<sequence length="349" mass="37928">MKRVSVPFLIGAMLFTVIGLYGCASDGERVAPVDASIGIIETRGTDETSRIVFYDGELNEVAQLSLRYANLGDVFHNPLVYQGSLFVIPQGRSKVRDGEAVLQVDVASLASKTHAIGRSGMNDVAVNDEYVFTCDSSCINRCRIDNGDVSKIAIEGVYVSKIVWCEDSLYAFALSLDDDSSMIYCYDEDLALKESIDCSTYDSNAYRVADAYRAVVHEGKIYFCSVGLVERQIGVLDTGGNTLSFIPLSKGGPSSVAIADGKLYIAHYNVVQGQDDSALSIVDLETGAIEEHAFEHEAMQMVVTEGSIYVLGDWAIYQYDAESVELIGSKPIDKMPGSYSYLSGLFSAK</sequence>
<evidence type="ECO:0000313" key="1">
    <source>
        <dbReference type="EMBL" id="RDB79983.1"/>
    </source>
</evidence>
<dbReference type="EMBL" id="PPTX01000009">
    <property type="protein sequence ID" value="RDB79983.1"/>
    <property type="molecule type" value="Genomic_DNA"/>
</dbReference>
<accession>A0A369MRN6</accession>
<evidence type="ECO:0008006" key="3">
    <source>
        <dbReference type="Google" id="ProtNLM"/>
    </source>
</evidence>
<dbReference type="Proteomes" id="UP000253752">
    <property type="component" value="Unassembled WGS sequence"/>
</dbReference>
<reference evidence="1 2" key="1">
    <citation type="journal article" date="2018" name="Elife">
        <title>Discovery and characterization of a prevalent human gut bacterial enzyme sufficient for the inactivation of a family of plant toxins.</title>
        <authorList>
            <person name="Koppel N."/>
            <person name="Bisanz J.E."/>
            <person name="Pandelia M.E."/>
            <person name="Turnbaugh P.J."/>
            <person name="Balskus E.P."/>
        </authorList>
    </citation>
    <scope>NUCLEOTIDE SEQUENCE [LARGE SCALE GENOMIC DNA]</scope>
    <source>
        <strain evidence="1 2">MR1 #12</strain>
    </source>
</reference>
<dbReference type="AlphaFoldDB" id="A0A369MRN6"/>